<keyword evidence="3" id="KW-1185">Reference proteome</keyword>
<organism evidence="2 3">
    <name type="scientific">Zymoseptoria brevis</name>
    <dbReference type="NCBI Taxonomy" id="1047168"/>
    <lineage>
        <taxon>Eukaryota</taxon>
        <taxon>Fungi</taxon>
        <taxon>Dikarya</taxon>
        <taxon>Ascomycota</taxon>
        <taxon>Pezizomycotina</taxon>
        <taxon>Dothideomycetes</taxon>
        <taxon>Dothideomycetidae</taxon>
        <taxon>Mycosphaerellales</taxon>
        <taxon>Mycosphaerellaceae</taxon>
        <taxon>Zymoseptoria</taxon>
    </lineage>
</organism>
<dbReference type="Proteomes" id="UP000033647">
    <property type="component" value="Unassembled WGS sequence"/>
</dbReference>
<comment type="caution">
    <text evidence="2">The sequence shown here is derived from an EMBL/GenBank/DDBJ whole genome shotgun (WGS) entry which is preliminary data.</text>
</comment>
<protein>
    <submittedName>
        <fullName evidence="2">Uncharacterized protein</fullName>
    </submittedName>
</protein>
<feature type="compositionally biased region" description="Polar residues" evidence="1">
    <location>
        <begin position="276"/>
        <end position="290"/>
    </location>
</feature>
<feature type="region of interest" description="Disordered" evidence="1">
    <location>
        <begin position="577"/>
        <end position="607"/>
    </location>
</feature>
<reference evidence="2 3" key="1">
    <citation type="submission" date="2015-03" db="EMBL/GenBank/DDBJ databases">
        <title>RNA-seq based gene annotation and comparative genomics of four Zymoseptoria species reveal species-specific pathogenicity related genes and transposable element activity.</title>
        <authorList>
            <person name="Grandaubert J."/>
            <person name="Bhattacharyya A."/>
            <person name="Stukenbrock E.H."/>
        </authorList>
    </citation>
    <scope>NUCLEOTIDE SEQUENCE [LARGE SCALE GENOMIC DNA]</scope>
    <source>
        <strain evidence="2 3">Zb18110</strain>
    </source>
</reference>
<dbReference type="EMBL" id="LAFY01004088">
    <property type="protein sequence ID" value="KJX95219.1"/>
    <property type="molecule type" value="Genomic_DNA"/>
</dbReference>
<accession>A0A0F4GD00</accession>
<gene>
    <name evidence="2" type="ORF">TI39_contig4128g00018</name>
</gene>
<sequence>MSRMSTDSRIVPGDINTCLDAIIQAFRDGGAIIQKIKKKRAVKRAPPPPRLLEESIDQAPDGILQEKKRGIARFGQAFEQGDYITIIALQQITIQLQSALLEKLRNAAFDDDHAITDFTYLVDAVDIGRDRTIATLHEFKQRLLHGSSSQDALTPIAGSLTPVMGSSHSSNPSLVTPSVSSSPRSSLTRLRTNSSTGPVKPNQGLQQTWTRDYNHASDEGDASPGADDTQQSHTRRKRSSIMSIFSHKRNFSGNDDKNSIPTVSTPAAIREEPDRSQSVTSPTSIASNTPHAHAHSHEIHPPGKATTEVTDSGATFTYEEWEDNPQEIWGPKVQPPVIARRETTASSIAPEVLSPSSMHPPTSPILVHRTNSNTPNSTSLIPTPSPDNDYLGYCKGAWKLQNGDRKALAKGREVEPWSRHPSSAAASMQYLSCVTKGCAFRSNIAHADTDVIWNKVFTFAARGLKLRWPFLAKSHVQQKVVVKAQYSFKCMFCVFMGGKSGVYHGMEYYLDHIVSEHRGRALGDVVLYKTSCINDRVAENEEAFDINLFPLDGGDGGGVLGGRDRAKSGDKWMSVADGPFDPNDVGGNGGWRSDGAQDSMFGSNEPWNEGLSDFKYRGELDRTTELE</sequence>
<dbReference type="AlphaFoldDB" id="A0A0F4GD00"/>
<evidence type="ECO:0000313" key="2">
    <source>
        <dbReference type="EMBL" id="KJX95219.1"/>
    </source>
</evidence>
<name>A0A0F4GD00_9PEZI</name>
<dbReference type="OrthoDB" id="25896at2759"/>
<evidence type="ECO:0000256" key="1">
    <source>
        <dbReference type="SAM" id="MobiDB-lite"/>
    </source>
</evidence>
<feature type="region of interest" description="Disordered" evidence="1">
    <location>
        <begin position="155"/>
        <end position="309"/>
    </location>
</feature>
<evidence type="ECO:0000313" key="3">
    <source>
        <dbReference type="Proteomes" id="UP000033647"/>
    </source>
</evidence>
<feature type="compositionally biased region" description="Low complexity" evidence="1">
    <location>
        <begin position="169"/>
        <end position="195"/>
    </location>
</feature>
<proteinExistence type="predicted"/>